<gene>
    <name evidence="1" type="ORF">AK812_SmicGene5197</name>
</gene>
<accession>A0A1Q9EUA0</accession>
<comment type="caution">
    <text evidence="1">The sequence shown here is derived from an EMBL/GenBank/DDBJ whole genome shotgun (WGS) entry which is preliminary data.</text>
</comment>
<evidence type="ECO:0000313" key="2">
    <source>
        <dbReference type="Proteomes" id="UP000186817"/>
    </source>
</evidence>
<sequence length="962" mass="108281">MGSRANSAALGFSMPFASVIGCYAWNATESRRMARQIRNGQFRPEASAEYEQNFCLFDRGRMQNAQMVALVGLKSTGISSTLSQFLRERQNPFHLSLTDGNLYDALHEEMKKAVLCLPFLAHHLRWDASKTSKDIVIEVFKLVQEQTGSPVQLGVDVVLNPHDIPIFSAFNIIKVVKDVKWLCADARVASAMMASNEGLELLSVNEPRLEKIMAEEMTLEKSKEYLQHIHAKDYTDEMLKKIPRTFSSLQRFKTAPDKEDFCEKEMKGWMKKVKESIGHCSHEGKDRGLSAAKALYGEALGRAAGYDDICQHCKDEPSFVTNFVRPNLFTPADSAEYKLQYDCVAEAAKAVLRLQKSVDGIGVDCCAVNVFLDEAYGLADREEPIAALLDPASFAAARGLQLREGAERLILVRPPWLCVATCARCSFFALRKRVLIRCRLVVDLRTSLECACDHAGGPPGLLTTARHRRAMFLAWTAAAMLRGCGARLESLLNEVPSGPAFHNMDKYNFTKLLLEMSRDMVKTRCDKTSWGIAATELFEDVEKTLCERCVGLSQAVKSAPMWFWNARSVCHDDSDETYTDQAEQTMLHPPQHMVFVNVPLGVYVRNSPHLYEMLSRMRCLQKDSEGGSVKQMLTVLDADGHSYSVLVYAVIAAMQVLFQVARARTRAVWKLQELWPLNGSTLDSWSSLSCEKLMFRGIWVPQEVDEAAATWQRSFNSFSREADGVRRVLRFYAKSRETSIATLAQKDQHILLFVARRIRQEDWAFPMQFFSWHESREGSLERELVLPPFAAYDFESDLEVSSGMPGIIRAEKLSILQQRWGLPAKFFDTEVPKLMRWLGDPKSMLLHDLLGSPPQITVRFIRKVTLADPVRCLLEADVPSLLQFPQCWRVVGGEHTGGLLVRQGPGLDSPTAPQRLKFGATVAEIETQGVRMHYHKVLGDGPPQGWITTFVQQSNKQLLVPE</sequence>
<dbReference type="OrthoDB" id="415016at2759"/>
<dbReference type="Proteomes" id="UP000186817">
    <property type="component" value="Unassembled WGS sequence"/>
</dbReference>
<evidence type="ECO:0000313" key="1">
    <source>
        <dbReference type="EMBL" id="OLQ10980.1"/>
    </source>
</evidence>
<protein>
    <submittedName>
        <fullName evidence="1">Uncharacterized protein</fullName>
    </submittedName>
</protein>
<dbReference type="AlphaFoldDB" id="A0A1Q9EUA0"/>
<dbReference type="EMBL" id="LSRX01000067">
    <property type="protein sequence ID" value="OLQ10980.1"/>
    <property type="molecule type" value="Genomic_DNA"/>
</dbReference>
<proteinExistence type="predicted"/>
<dbReference type="PROSITE" id="PS51257">
    <property type="entry name" value="PROKAR_LIPOPROTEIN"/>
    <property type="match status" value="1"/>
</dbReference>
<reference evidence="1 2" key="1">
    <citation type="submission" date="2016-02" db="EMBL/GenBank/DDBJ databases">
        <title>Genome analysis of coral dinoflagellate symbionts highlights evolutionary adaptations to a symbiotic lifestyle.</title>
        <authorList>
            <person name="Aranda M."/>
            <person name="Li Y."/>
            <person name="Liew Y.J."/>
            <person name="Baumgarten S."/>
            <person name="Simakov O."/>
            <person name="Wilson M."/>
            <person name="Piel J."/>
            <person name="Ashoor H."/>
            <person name="Bougouffa S."/>
            <person name="Bajic V.B."/>
            <person name="Ryu T."/>
            <person name="Ravasi T."/>
            <person name="Bayer T."/>
            <person name="Micklem G."/>
            <person name="Kim H."/>
            <person name="Bhak J."/>
            <person name="Lajeunesse T.C."/>
            <person name="Voolstra C.R."/>
        </authorList>
    </citation>
    <scope>NUCLEOTIDE SEQUENCE [LARGE SCALE GENOMIC DNA]</scope>
    <source>
        <strain evidence="1 2">CCMP2467</strain>
    </source>
</reference>
<organism evidence="1 2">
    <name type="scientific">Symbiodinium microadriaticum</name>
    <name type="common">Dinoflagellate</name>
    <name type="synonym">Zooxanthella microadriatica</name>
    <dbReference type="NCBI Taxonomy" id="2951"/>
    <lineage>
        <taxon>Eukaryota</taxon>
        <taxon>Sar</taxon>
        <taxon>Alveolata</taxon>
        <taxon>Dinophyceae</taxon>
        <taxon>Suessiales</taxon>
        <taxon>Symbiodiniaceae</taxon>
        <taxon>Symbiodinium</taxon>
    </lineage>
</organism>
<keyword evidence="2" id="KW-1185">Reference proteome</keyword>
<name>A0A1Q9EUA0_SYMMI</name>